<keyword evidence="1" id="KW-0472">Membrane</keyword>
<keyword evidence="1" id="KW-0812">Transmembrane</keyword>
<keyword evidence="3" id="KW-1185">Reference proteome</keyword>
<comment type="caution">
    <text evidence="2">The sequence shown here is derived from an EMBL/GenBank/DDBJ whole genome shotgun (WGS) entry which is preliminary data.</text>
</comment>
<gene>
    <name evidence="2" type="ORF">J2S43_003761</name>
</gene>
<keyword evidence="1" id="KW-1133">Transmembrane helix</keyword>
<organism evidence="2 3">
    <name type="scientific">Catenuloplanes nepalensis</name>
    <dbReference type="NCBI Taxonomy" id="587533"/>
    <lineage>
        <taxon>Bacteria</taxon>
        <taxon>Bacillati</taxon>
        <taxon>Actinomycetota</taxon>
        <taxon>Actinomycetes</taxon>
        <taxon>Micromonosporales</taxon>
        <taxon>Micromonosporaceae</taxon>
        <taxon>Catenuloplanes</taxon>
    </lineage>
</organism>
<reference evidence="2 3" key="1">
    <citation type="submission" date="2023-07" db="EMBL/GenBank/DDBJ databases">
        <title>Sequencing the genomes of 1000 actinobacteria strains.</title>
        <authorList>
            <person name="Klenk H.-P."/>
        </authorList>
    </citation>
    <scope>NUCLEOTIDE SEQUENCE [LARGE SCALE GENOMIC DNA]</scope>
    <source>
        <strain evidence="2 3">DSM 44710</strain>
    </source>
</reference>
<feature type="transmembrane region" description="Helical" evidence="1">
    <location>
        <begin position="522"/>
        <end position="542"/>
    </location>
</feature>
<sequence>MDRAARRPPEWLRVPIGLIAGGALLICLVTPVDTSTGVRWLLKALGFVVFVFVAAAYVYFRHGRLLQQTSRNTRVLQVEDAQIAELQHAAGADLGVTMEQARLFASAIIEPVKTRLRLVEIYEPSRRALQQTITVDARLDANGADQVLFPITVQPKGELSDNFSLVDGEGVSVPALTYREYLLLAASALRILVAAAYRLQVGETLPPEALRAERAALRDIVQRRVPDSTMSVAGAAALGELQAPDPVHLTLARTFTQKLARHYAIVAVASSAADGRLRLTLSRTVIPTLHVSGGDSRAFAWIKGVARIMLGARPVALQIPLTMAGTAQSYHLLVRSEDGLYLGQQDCPDMSRFLADRNEHRAHDVPPPYYRFRRRLGQTYAHFYTRFFPEHTESVPPPKLKVLFFETPPGSTFRALVAAMASAVLVWAVGIGISYGSVAELGTDAPAVLLAFPAVAAAWLGFDQPSRRLLEGTMTSRASLLLTAATSVMASALYILHRTHAPLPNIGEYVRFSVLFVSRPSWAVLFLVATLNTVLILYFYLIRTWTFIQLASRQTARESDANRIEQQG</sequence>
<name>A0ABT9MUY3_9ACTN</name>
<feature type="transmembrane region" description="Helical" evidence="1">
    <location>
        <begin position="445"/>
        <end position="462"/>
    </location>
</feature>
<dbReference type="EMBL" id="JAUSRA010000001">
    <property type="protein sequence ID" value="MDP9795249.1"/>
    <property type="molecule type" value="Genomic_DNA"/>
</dbReference>
<feature type="transmembrane region" description="Helical" evidence="1">
    <location>
        <begin position="474"/>
        <end position="496"/>
    </location>
</feature>
<dbReference type="RefSeq" id="WP_306830903.1">
    <property type="nucleotide sequence ID" value="NZ_JAUSRA010000001.1"/>
</dbReference>
<evidence type="ECO:0000256" key="1">
    <source>
        <dbReference type="SAM" id="Phobius"/>
    </source>
</evidence>
<dbReference type="Proteomes" id="UP001240984">
    <property type="component" value="Unassembled WGS sequence"/>
</dbReference>
<accession>A0ABT9MUY3</accession>
<feature type="transmembrane region" description="Helical" evidence="1">
    <location>
        <begin position="413"/>
        <end position="433"/>
    </location>
</feature>
<feature type="transmembrane region" description="Helical" evidence="1">
    <location>
        <begin position="38"/>
        <end position="60"/>
    </location>
</feature>
<proteinExistence type="predicted"/>
<evidence type="ECO:0000313" key="2">
    <source>
        <dbReference type="EMBL" id="MDP9795249.1"/>
    </source>
</evidence>
<feature type="transmembrane region" description="Helical" evidence="1">
    <location>
        <begin position="12"/>
        <end position="32"/>
    </location>
</feature>
<evidence type="ECO:0000313" key="3">
    <source>
        <dbReference type="Proteomes" id="UP001240984"/>
    </source>
</evidence>
<protein>
    <submittedName>
        <fullName evidence="2">Uncharacterized protein</fullName>
    </submittedName>
</protein>